<dbReference type="Proteomes" id="UP001589575">
    <property type="component" value="Unassembled WGS sequence"/>
</dbReference>
<organism evidence="2 3">
    <name type="scientific">Citricoccus parietis</name>
    <dbReference type="NCBI Taxonomy" id="592307"/>
    <lineage>
        <taxon>Bacteria</taxon>
        <taxon>Bacillati</taxon>
        <taxon>Actinomycetota</taxon>
        <taxon>Actinomycetes</taxon>
        <taxon>Micrococcales</taxon>
        <taxon>Micrococcaceae</taxon>
        <taxon>Citricoccus</taxon>
    </lineage>
</organism>
<evidence type="ECO:0000313" key="3">
    <source>
        <dbReference type="Proteomes" id="UP001589575"/>
    </source>
</evidence>
<feature type="region of interest" description="Disordered" evidence="1">
    <location>
        <begin position="1"/>
        <end position="63"/>
    </location>
</feature>
<protein>
    <submittedName>
        <fullName evidence="2">Uncharacterized protein</fullName>
    </submittedName>
</protein>
<feature type="compositionally biased region" description="Low complexity" evidence="1">
    <location>
        <begin position="7"/>
        <end position="18"/>
    </location>
</feature>
<name>A0ABV5G4V0_9MICC</name>
<comment type="caution">
    <text evidence="2">The sequence shown here is derived from an EMBL/GenBank/DDBJ whole genome shotgun (WGS) entry which is preliminary data.</text>
</comment>
<proteinExistence type="predicted"/>
<feature type="compositionally biased region" description="Basic and acidic residues" evidence="1">
    <location>
        <begin position="54"/>
        <end position="63"/>
    </location>
</feature>
<evidence type="ECO:0000256" key="1">
    <source>
        <dbReference type="SAM" id="MobiDB-lite"/>
    </source>
</evidence>
<accession>A0ABV5G4V0</accession>
<reference evidence="2 3" key="1">
    <citation type="submission" date="2024-09" db="EMBL/GenBank/DDBJ databases">
        <authorList>
            <person name="Sun Q."/>
            <person name="Mori K."/>
        </authorList>
    </citation>
    <scope>NUCLEOTIDE SEQUENCE [LARGE SCALE GENOMIC DNA]</scope>
    <source>
        <strain evidence="2 3">CCM 7609</strain>
    </source>
</reference>
<evidence type="ECO:0000313" key="2">
    <source>
        <dbReference type="EMBL" id="MFB9073960.1"/>
    </source>
</evidence>
<dbReference type="EMBL" id="JBHMFI010000001">
    <property type="protein sequence ID" value="MFB9073960.1"/>
    <property type="molecule type" value="Genomic_DNA"/>
</dbReference>
<sequence length="63" mass="6992">MRPPYWTTAQTSSAAACAKRPGSKRLLPGRHPPKTRITRLRASTLQRGGARSPHMHDRTTGEQ</sequence>
<dbReference type="PROSITE" id="PS51257">
    <property type="entry name" value="PROKAR_LIPOPROTEIN"/>
    <property type="match status" value="1"/>
</dbReference>
<feature type="compositionally biased region" description="Basic residues" evidence="1">
    <location>
        <begin position="21"/>
        <end position="39"/>
    </location>
</feature>
<keyword evidence="3" id="KW-1185">Reference proteome</keyword>
<gene>
    <name evidence="2" type="ORF">ACFFX0_23305</name>
</gene>